<accession>V4NMG5</accession>
<proteinExistence type="predicted"/>
<keyword evidence="2" id="KW-1185">Reference proteome</keyword>
<comment type="caution">
    <text evidence="1">The sequence shown here is derived from an EMBL/GenBank/DDBJ whole genome shotgun (WGS) entry which is preliminary data.</text>
</comment>
<organism evidence="1 2">
    <name type="scientific">Asticcacaulis benevestitus DSM 16100 = ATCC BAA-896</name>
    <dbReference type="NCBI Taxonomy" id="1121022"/>
    <lineage>
        <taxon>Bacteria</taxon>
        <taxon>Pseudomonadati</taxon>
        <taxon>Pseudomonadota</taxon>
        <taxon>Alphaproteobacteria</taxon>
        <taxon>Caulobacterales</taxon>
        <taxon>Caulobacteraceae</taxon>
        <taxon>Asticcacaulis</taxon>
    </lineage>
</organism>
<dbReference type="PATRIC" id="fig|1121022.4.peg.4212"/>
<gene>
    <name evidence="1" type="ORF">ABENE_20555</name>
</gene>
<dbReference type="Proteomes" id="UP000017837">
    <property type="component" value="Unassembled WGS sequence"/>
</dbReference>
<sequence>MDGAASTPEEEQKVQKVWSLLGMDGGGYRRVDTLDEVAEIVDRALSLAPRARVR</sequence>
<protein>
    <submittedName>
        <fullName evidence="1">Uncharacterized protein</fullName>
    </submittedName>
</protein>
<dbReference type="EMBL" id="AWGB01000072">
    <property type="protein sequence ID" value="ESQ83002.1"/>
    <property type="molecule type" value="Genomic_DNA"/>
</dbReference>
<reference evidence="1 2" key="1">
    <citation type="journal article" date="2014" name="Nature">
        <title>Sequential evolution of bacterial morphology by co-option of a developmental regulator.</title>
        <authorList>
            <person name="Jiang C."/>
            <person name="Brown P.J."/>
            <person name="Ducret A."/>
            <person name="Brun Y.V."/>
        </authorList>
    </citation>
    <scope>NUCLEOTIDE SEQUENCE [LARGE SCALE GENOMIC DNA]</scope>
    <source>
        <strain evidence="1 2">DSM 16100</strain>
    </source>
</reference>
<evidence type="ECO:0000313" key="2">
    <source>
        <dbReference type="Proteomes" id="UP000017837"/>
    </source>
</evidence>
<evidence type="ECO:0000313" key="1">
    <source>
        <dbReference type="EMBL" id="ESQ83002.1"/>
    </source>
</evidence>
<name>V4NMG5_9CAUL</name>
<dbReference type="AlphaFoldDB" id="V4NMG5"/>
<dbReference type="STRING" id="1121022.GCA_000376105_04081"/>